<organism evidence="2 3">
    <name type="scientific">Sulfurirhabdus autotrophica</name>
    <dbReference type="NCBI Taxonomy" id="1706046"/>
    <lineage>
        <taxon>Bacteria</taxon>
        <taxon>Pseudomonadati</taxon>
        <taxon>Pseudomonadota</taxon>
        <taxon>Betaproteobacteria</taxon>
        <taxon>Nitrosomonadales</taxon>
        <taxon>Sulfuricellaceae</taxon>
        <taxon>Sulfurirhabdus</taxon>
    </lineage>
</organism>
<protein>
    <submittedName>
        <fullName evidence="2">Uncharacterized protein</fullName>
    </submittedName>
</protein>
<evidence type="ECO:0000313" key="3">
    <source>
        <dbReference type="Proteomes" id="UP000295367"/>
    </source>
</evidence>
<reference evidence="2 3" key="1">
    <citation type="submission" date="2019-03" db="EMBL/GenBank/DDBJ databases">
        <title>Genomic Encyclopedia of Type Strains, Phase IV (KMG-IV): sequencing the most valuable type-strain genomes for metagenomic binning, comparative biology and taxonomic classification.</title>
        <authorList>
            <person name="Goeker M."/>
        </authorList>
    </citation>
    <scope>NUCLEOTIDE SEQUENCE [LARGE SCALE GENOMIC DNA]</scope>
    <source>
        <strain evidence="2 3">DSM 100309</strain>
    </source>
</reference>
<dbReference type="SUPFAM" id="SSF48695">
    <property type="entry name" value="Multiheme cytochromes"/>
    <property type="match status" value="1"/>
</dbReference>
<gene>
    <name evidence="2" type="ORF">EDC63_103109</name>
</gene>
<dbReference type="AlphaFoldDB" id="A0A4R3YAK9"/>
<dbReference type="InterPro" id="IPR036280">
    <property type="entry name" value="Multihaem_cyt_sf"/>
</dbReference>
<dbReference type="RefSeq" id="WP_189836499.1">
    <property type="nucleotide sequence ID" value="NZ_BHVT01000020.1"/>
</dbReference>
<proteinExistence type="predicted"/>
<evidence type="ECO:0000256" key="1">
    <source>
        <dbReference type="SAM" id="SignalP"/>
    </source>
</evidence>
<feature type="chain" id="PRO_5021012789" evidence="1">
    <location>
        <begin position="27"/>
        <end position="682"/>
    </location>
</feature>
<accession>A0A4R3YAK9</accession>
<name>A0A4R3YAK9_9PROT</name>
<dbReference type="Gene3D" id="3.90.10.10">
    <property type="entry name" value="Cytochrome C3"/>
    <property type="match status" value="1"/>
</dbReference>
<sequence>MRMCILYLLTLVSALFFSIFAGYANAEIELSPNSVEINVGATALVNVSKASGRISVSSSQSAIATASYSSGRVTIKGVASGAAVVTVKDRYSSAKVEVKVLAGSGTPTTGTTSGAGYTLVAWNDLGMHCVDGNDYSIFSILPPYNNLQAHLVNKGTGKIVTSGVSVTYQSVADSTGSINTISSTKTNFWQYVLALFGASPAPDVGLTGNKTPSNTPSLMKLNTAAQRFEADGIPITPVDDARRKNFYPMVKLVAKDGTGKVLATTQTVLPVSDEMNCAACHRSTTDTSTLANAAKPSSGWVFDGVLEKDWKKNILKLHDEKQLSNPVFVNALASKGFSNTGLYNTAMSGKPVLCATCHSSNALPGTGVAGIKSLTQALHSQHASVIDPVSKLSLNDANNRGTCYLCHPGAVTQCLRGAMGKAVDASGNPLMTCQSCHGSMKIVGSANRVGWLQEPNCQACHHDSKRDLVAIDQQYGTIFTPSDQRFATNPNVPSAGFSLYRLSKGHGGLNCESCHGPTHAINPSAEINDNVQSIALQGHAGTVAECSVCHASVPLTKDGGPHGMHTIGNAWVSSHGDTVEHSSASSCAYCHGADFKGSALSELKVAKTFNVEGGVKNFAAGHKVSCYDCHNGPGDRVASNLLQFTAKSQLAAKQKTGNANVSWNILKYLHEKPEAKMGIAKQ</sequence>
<comment type="caution">
    <text evidence="2">The sequence shown here is derived from an EMBL/GenBank/DDBJ whole genome shotgun (WGS) entry which is preliminary data.</text>
</comment>
<dbReference type="EMBL" id="SMCO01000003">
    <property type="protein sequence ID" value="TCV89037.1"/>
    <property type="molecule type" value="Genomic_DNA"/>
</dbReference>
<feature type="signal peptide" evidence="1">
    <location>
        <begin position="1"/>
        <end position="26"/>
    </location>
</feature>
<dbReference type="Gene3D" id="2.60.40.1080">
    <property type="match status" value="1"/>
</dbReference>
<keyword evidence="1" id="KW-0732">Signal</keyword>
<dbReference type="Proteomes" id="UP000295367">
    <property type="component" value="Unassembled WGS sequence"/>
</dbReference>
<evidence type="ECO:0000313" key="2">
    <source>
        <dbReference type="EMBL" id="TCV89037.1"/>
    </source>
</evidence>
<keyword evidence="3" id="KW-1185">Reference proteome</keyword>